<dbReference type="RefSeq" id="WP_188849691.1">
    <property type="nucleotide sequence ID" value="NZ_BMJJ01000002.1"/>
</dbReference>
<gene>
    <name evidence="1" type="ORF">GCM10011335_12390</name>
</gene>
<dbReference type="Gene3D" id="3.40.50.1820">
    <property type="entry name" value="alpha/beta hydrolase"/>
    <property type="match status" value="1"/>
</dbReference>
<proteinExistence type="predicted"/>
<reference evidence="1" key="1">
    <citation type="journal article" date="2014" name="Int. J. Syst. Evol. Microbiol.">
        <title>Complete genome sequence of Corynebacterium casei LMG S-19264T (=DSM 44701T), isolated from a smear-ripened cheese.</title>
        <authorList>
            <consortium name="US DOE Joint Genome Institute (JGI-PGF)"/>
            <person name="Walter F."/>
            <person name="Albersmeier A."/>
            <person name="Kalinowski J."/>
            <person name="Ruckert C."/>
        </authorList>
    </citation>
    <scope>NUCLEOTIDE SEQUENCE</scope>
    <source>
        <strain evidence="1">CGMCC 1.15493</strain>
    </source>
</reference>
<accession>A0A916XU90</accession>
<dbReference type="Proteomes" id="UP000613160">
    <property type="component" value="Unassembled WGS sequence"/>
</dbReference>
<sequence>MRRNLVALGVGLIALTAGAVTFRTAQARRQVEPTGRFLTVDGVRLHNAAFGSGEPIVLLQGNGSLIQEFLSSGLVHYAM</sequence>
<protein>
    <recommendedName>
        <fullName evidence="3">Alpha/beta hydrolase</fullName>
    </recommendedName>
</protein>
<evidence type="ECO:0008006" key="3">
    <source>
        <dbReference type="Google" id="ProtNLM"/>
    </source>
</evidence>
<organism evidence="1 2">
    <name type="scientific">Aureimonas glaciei</name>
    <dbReference type="NCBI Taxonomy" id="1776957"/>
    <lineage>
        <taxon>Bacteria</taxon>
        <taxon>Pseudomonadati</taxon>
        <taxon>Pseudomonadota</taxon>
        <taxon>Alphaproteobacteria</taxon>
        <taxon>Hyphomicrobiales</taxon>
        <taxon>Aurantimonadaceae</taxon>
        <taxon>Aureimonas</taxon>
    </lineage>
</organism>
<reference evidence="1" key="2">
    <citation type="submission" date="2020-09" db="EMBL/GenBank/DDBJ databases">
        <authorList>
            <person name="Sun Q."/>
            <person name="Zhou Y."/>
        </authorList>
    </citation>
    <scope>NUCLEOTIDE SEQUENCE</scope>
    <source>
        <strain evidence="1">CGMCC 1.15493</strain>
    </source>
</reference>
<name>A0A916XU90_9HYPH</name>
<comment type="caution">
    <text evidence="1">The sequence shown here is derived from an EMBL/GenBank/DDBJ whole genome shotgun (WGS) entry which is preliminary data.</text>
</comment>
<dbReference type="AlphaFoldDB" id="A0A916XU90"/>
<keyword evidence="2" id="KW-1185">Reference proteome</keyword>
<evidence type="ECO:0000313" key="2">
    <source>
        <dbReference type="Proteomes" id="UP000613160"/>
    </source>
</evidence>
<evidence type="ECO:0000313" key="1">
    <source>
        <dbReference type="EMBL" id="GGD10975.1"/>
    </source>
</evidence>
<dbReference type="SUPFAM" id="SSF53474">
    <property type="entry name" value="alpha/beta-Hydrolases"/>
    <property type="match status" value="1"/>
</dbReference>
<dbReference type="InterPro" id="IPR029058">
    <property type="entry name" value="AB_hydrolase_fold"/>
</dbReference>
<dbReference type="EMBL" id="BMJJ01000002">
    <property type="protein sequence ID" value="GGD10975.1"/>
    <property type="molecule type" value="Genomic_DNA"/>
</dbReference>